<keyword evidence="2" id="KW-1185">Reference proteome</keyword>
<accession>A0A3L8Q2B7</accession>
<evidence type="ECO:0000313" key="2">
    <source>
        <dbReference type="Proteomes" id="UP000281474"/>
    </source>
</evidence>
<dbReference type="AlphaFoldDB" id="A0A3L8Q2B7"/>
<evidence type="ECO:0000313" key="1">
    <source>
        <dbReference type="EMBL" id="RLV60472.1"/>
    </source>
</evidence>
<comment type="caution">
    <text evidence="1">The sequence shown here is derived from an EMBL/GenBank/DDBJ whole genome shotgun (WGS) entry which is preliminary data.</text>
</comment>
<dbReference type="Proteomes" id="UP000281474">
    <property type="component" value="Unassembled WGS sequence"/>
</dbReference>
<proteinExistence type="predicted"/>
<dbReference type="EMBL" id="QZEI01000015">
    <property type="protein sequence ID" value="RLV60472.1"/>
    <property type="molecule type" value="Genomic_DNA"/>
</dbReference>
<sequence length="63" mass="7221">MSNDQQAKKLPLALIKTWVWMMVESKEPQIREKGRSNLINTFGSLANANTYITEKLKQSEPVD</sequence>
<dbReference type="RefSeq" id="WP_121838232.1">
    <property type="nucleotide sequence ID" value="NZ_ML014764.1"/>
</dbReference>
<gene>
    <name evidence="1" type="ORF">D5018_06680</name>
</gene>
<dbReference type="OrthoDB" id="6267491at2"/>
<name>A0A3L8Q2B7_9GAMM</name>
<reference evidence="1 2" key="1">
    <citation type="submission" date="2018-09" db="EMBL/GenBank/DDBJ databases">
        <title>Phylogeny of the Shewanellaceae, and recommendation for two new genera, Pseudoshewanella and Parashewanella.</title>
        <authorList>
            <person name="Wang G."/>
        </authorList>
    </citation>
    <scope>NUCLEOTIDE SEQUENCE [LARGE SCALE GENOMIC DNA]</scope>
    <source>
        <strain evidence="1 2">C51</strain>
    </source>
</reference>
<organism evidence="1 2">
    <name type="scientific">Parashewanella curva</name>
    <dbReference type="NCBI Taxonomy" id="2338552"/>
    <lineage>
        <taxon>Bacteria</taxon>
        <taxon>Pseudomonadati</taxon>
        <taxon>Pseudomonadota</taxon>
        <taxon>Gammaproteobacteria</taxon>
        <taxon>Alteromonadales</taxon>
        <taxon>Shewanellaceae</taxon>
        <taxon>Parashewanella</taxon>
    </lineage>
</organism>
<protein>
    <submittedName>
        <fullName evidence="1">Uncharacterized protein</fullName>
    </submittedName>
</protein>